<name>A0A7C2XWD9_9BACT</name>
<keyword evidence="1" id="KW-0145">Chemotaxis</keyword>
<dbReference type="SUPFAM" id="SSF58104">
    <property type="entry name" value="Methyl-accepting chemotaxis protein (MCP) signaling domain"/>
    <property type="match status" value="1"/>
</dbReference>
<evidence type="ECO:0008006" key="4">
    <source>
        <dbReference type="Google" id="ProtNLM"/>
    </source>
</evidence>
<dbReference type="PANTHER" id="PTHR43531">
    <property type="entry name" value="PROTEIN ICFG"/>
    <property type="match status" value="1"/>
</dbReference>
<evidence type="ECO:0000256" key="2">
    <source>
        <dbReference type="ARBA" id="ARBA00029447"/>
    </source>
</evidence>
<reference evidence="3" key="1">
    <citation type="journal article" date="2020" name="mSystems">
        <title>Genome- and Community-Level Interaction Insights into Carbon Utilization and Element Cycling Functions of Hydrothermarchaeota in Hydrothermal Sediment.</title>
        <authorList>
            <person name="Zhou Z."/>
            <person name="Liu Y."/>
            <person name="Xu W."/>
            <person name="Pan J."/>
            <person name="Luo Z.H."/>
            <person name="Li M."/>
        </authorList>
    </citation>
    <scope>NUCLEOTIDE SEQUENCE [LARGE SCALE GENOMIC DNA]</scope>
    <source>
        <strain evidence="3">SpSt-1224</strain>
    </source>
</reference>
<protein>
    <recommendedName>
        <fullName evidence="4">Methyl-accepting chemotaxis protein</fullName>
    </recommendedName>
</protein>
<gene>
    <name evidence="3" type="ORF">ENN98_08055</name>
</gene>
<dbReference type="InterPro" id="IPR051310">
    <property type="entry name" value="MCP_chemotaxis"/>
</dbReference>
<evidence type="ECO:0000313" key="3">
    <source>
        <dbReference type="EMBL" id="HET98618.1"/>
    </source>
</evidence>
<comment type="caution">
    <text evidence="3">The sequence shown here is derived from an EMBL/GenBank/DDBJ whole genome shotgun (WGS) entry which is preliminary data.</text>
</comment>
<evidence type="ECO:0000256" key="1">
    <source>
        <dbReference type="ARBA" id="ARBA00022500"/>
    </source>
</evidence>
<dbReference type="PANTHER" id="PTHR43531:SF11">
    <property type="entry name" value="METHYL-ACCEPTING CHEMOTAXIS PROTEIN 3"/>
    <property type="match status" value="1"/>
</dbReference>
<dbReference type="Proteomes" id="UP000885986">
    <property type="component" value="Unassembled WGS sequence"/>
</dbReference>
<accession>A0A7C2XWD9</accession>
<dbReference type="AlphaFoldDB" id="A0A7C2XWD9"/>
<comment type="similarity">
    <text evidence="2">Belongs to the methyl-accepting chemotaxis (MCP) protein family.</text>
</comment>
<dbReference type="Gene3D" id="1.10.287.950">
    <property type="entry name" value="Methyl-accepting chemotaxis protein"/>
    <property type="match status" value="1"/>
</dbReference>
<proteinExistence type="inferred from homology"/>
<sequence length="174" mass="18160">MVVLATTKGCTICSLRREGDESAIIDHRPKDCRGLRPYHSADDCFRPDQLLGHRADYPSGKPGGLRRRSGFLVQPAPGGRGFGAGRLPVGQISSLVAEFAGSTGEQAKAISQVSSAVSQIDSVTQQNSATSEESAAAAGELSVQSEMMNATVRNLMRAIGGINGGGERPASFAE</sequence>
<organism evidence="3">
    <name type="scientific">Desulfurivibrio alkaliphilus</name>
    <dbReference type="NCBI Taxonomy" id="427923"/>
    <lineage>
        <taxon>Bacteria</taxon>
        <taxon>Pseudomonadati</taxon>
        <taxon>Thermodesulfobacteriota</taxon>
        <taxon>Desulfobulbia</taxon>
        <taxon>Desulfobulbales</taxon>
        <taxon>Desulfobulbaceae</taxon>
        <taxon>Desulfurivibrio</taxon>
    </lineage>
</organism>
<dbReference type="EMBL" id="DSDS01000181">
    <property type="protein sequence ID" value="HET98618.1"/>
    <property type="molecule type" value="Genomic_DNA"/>
</dbReference>
<dbReference type="GO" id="GO:0006935">
    <property type="term" value="P:chemotaxis"/>
    <property type="evidence" value="ECO:0007669"/>
    <property type="project" value="UniProtKB-KW"/>
</dbReference>